<evidence type="ECO:0000256" key="9">
    <source>
        <dbReference type="ARBA" id="ARBA00022918"/>
    </source>
</evidence>
<dbReference type="Gene3D" id="1.10.10.1890">
    <property type="entry name" value="Ska1 microtubule binding domain-like"/>
    <property type="match status" value="1"/>
</dbReference>
<evidence type="ECO:0000256" key="7">
    <source>
        <dbReference type="ARBA" id="ARBA00022842"/>
    </source>
</evidence>
<evidence type="ECO:0000256" key="1">
    <source>
        <dbReference type="ARBA" id="ARBA00006836"/>
    </source>
</evidence>
<reference evidence="16" key="1">
    <citation type="thesis" date="2021" institute="BYU ScholarsArchive" country="Provo, UT, USA">
        <title>Applications of and Algorithms for Genome Assembly and Genomic Analyses with an Emphasis on Marine Teleosts.</title>
        <authorList>
            <person name="Pickett B.D."/>
        </authorList>
    </citation>
    <scope>NUCLEOTIDE SEQUENCE</scope>
    <source>
        <strain evidence="16">HI-2016</strain>
    </source>
</reference>
<accession>A0A8T2PR33</accession>
<dbReference type="CDD" id="cd01648">
    <property type="entry name" value="TERT"/>
    <property type="match status" value="1"/>
</dbReference>
<dbReference type="InterPro" id="IPR000477">
    <property type="entry name" value="RT_dom"/>
</dbReference>
<feature type="region of interest" description="Disordered" evidence="14">
    <location>
        <begin position="1184"/>
        <end position="1205"/>
    </location>
</feature>
<keyword evidence="8 13" id="KW-0779">Telomere</keyword>
<feature type="compositionally biased region" description="Basic and acidic residues" evidence="14">
    <location>
        <begin position="206"/>
        <end position="220"/>
    </location>
</feature>
<dbReference type="InterPro" id="IPR043502">
    <property type="entry name" value="DNA/RNA_pol_sf"/>
</dbReference>
<feature type="region of interest" description="Disordered" evidence="14">
    <location>
        <begin position="206"/>
        <end position="278"/>
    </location>
</feature>
<dbReference type="GO" id="GO:0007059">
    <property type="term" value="P:chromosome segregation"/>
    <property type="evidence" value="ECO:0007669"/>
    <property type="project" value="InterPro"/>
</dbReference>
<comment type="similarity">
    <text evidence="2 13">Belongs to the reverse transcriptase family. Telomerase subfamily.</text>
</comment>
<evidence type="ECO:0000256" key="8">
    <source>
        <dbReference type="ARBA" id="ARBA00022895"/>
    </source>
</evidence>
<evidence type="ECO:0000256" key="4">
    <source>
        <dbReference type="ARBA" id="ARBA00022679"/>
    </source>
</evidence>
<keyword evidence="10" id="KW-0175">Coiled coil</keyword>
<feature type="compositionally biased region" description="Basic residues" evidence="14">
    <location>
        <begin position="221"/>
        <end position="235"/>
    </location>
</feature>
<dbReference type="GO" id="GO:0007004">
    <property type="term" value="P:telomere maintenance via telomerase"/>
    <property type="evidence" value="ECO:0007669"/>
    <property type="project" value="TreeGrafter"/>
</dbReference>
<keyword evidence="9 13" id="KW-0695">RNA-directed DNA polymerase</keyword>
<dbReference type="GO" id="GO:0003720">
    <property type="term" value="F:telomerase activity"/>
    <property type="evidence" value="ECO:0007669"/>
    <property type="project" value="InterPro"/>
</dbReference>
<evidence type="ECO:0000256" key="3">
    <source>
        <dbReference type="ARBA" id="ARBA00022454"/>
    </source>
</evidence>
<dbReference type="CDD" id="cd12958">
    <property type="entry name" value="SKA1_N"/>
    <property type="match status" value="1"/>
</dbReference>
<gene>
    <name evidence="16" type="ORF">JZ751_011947</name>
</gene>
<dbReference type="GO" id="GO:0000333">
    <property type="term" value="C:telomerase catalytic core complex"/>
    <property type="evidence" value="ECO:0007669"/>
    <property type="project" value="TreeGrafter"/>
</dbReference>
<feature type="domain" description="Reverse transcriptase" evidence="15">
    <location>
        <begin position="549"/>
        <end position="869"/>
    </location>
</feature>
<evidence type="ECO:0000313" key="16">
    <source>
        <dbReference type="EMBL" id="KAG9353823.1"/>
    </source>
</evidence>
<evidence type="ECO:0000256" key="6">
    <source>
        <dbReference type="ARBA" id="ARBA00022723"/>
    </source>
</evidence>
<dbReference type="GO" id="GO:0046872">
    <property type="term" value="F:metal ion binding"/>
    <property type="evidence" value="ECO:0007669"/>
    <property type="project" value="UniProtKB-KW"/>
</dbReference>
<sequence>MISFYKMVDRDLSRVLFILRSVYPVVQTVDEFSQSILFKDGRKAVLIEPSDSDYLKTSARRLIVCTDKVLQQQITSSTQITTLSELLAFVLNTAKKKGKSNVLSQGYVLRAHRHREANDLIFQGELTQSAAFVNSSDLWMTINQRLGTEFTRYLLENCAVFVAVPPSCLFQVCGVPFYGFVTVENRFTFHLRKTRSHQLPTLWSDRVSKDKLKPKGETSHSQKRRWNRQRVPGKWKRFEGKEEGDEEVEPAETEPVNKRMRKEQIVNVQKSQGSRKTTAERNCGWMNGASHPIPPSQSLIHTRILMYSGRGLKSFLLNRKQRGGAGMHLEGRDLVRLIFLGRVSRLKSAERTPKKLPKRFFNMVDIFSQFLLRHRKCPYAWILQKACPAVWAGKDLSSLLALHCSPFSVYCFVRECLFWVVPKELWGSAHNRVHFFYRVKAFLTMGRFDRLSLSELMWKMRVNDCDWLKISKTGHVPASEHRYREHLLGQFLSWLLEEYVVGLIRAVFYVTESSGQKNILRFYREKVWKRLQELGSRKQLSKGQWEPLTTKQVASLPKNTVMSQLRFIPKQDGLRPIVRVVKMDAQARSFQSRMKDLYDVLRVCVQDRPSLLGSTVFGVQDIHRVLGQFAALQKENPRPLYFVKMDVSGAYDSLPHDKLLQVVTEVLTPVLDEVFSVRRYAQVWADSSNGVRKAFRREASTSADTELSMKGFVMGLQRDRKIHSAILVEQHFSSDVYGKDVLEFFKQMLSNHVIQFGKKMFRQSRGIPQGSVASTMLCCLCYGHMENTLLNHFMEGGGCLMRLVDDFLLITPDLGKAQTFLKTLQQGVVEYGCFVNPRKVAVNFPLPGNSPDVQVFPSGSLFPWCGLLLDPSTLDVYTDYSSYAGLSLRCSLTLCSTPNAGLQMKRKLLSVLRLKCHDLFLDLKVRAFVSPLWICYHLHSCGSCSLFHACAQNLPFGQKVKKNIFFFLLLIWEMAKCTSLLISQSNHGVPLPFGLCCEAVELMYCVAFIAILSHHQSHYKGLLSHLRMRKRHLEKRLGALKLALVRCAFTPLIPKEFKLIRKNTIHSLILFSRMMNSCAVAELTQQINDKISAIRRMLELRTVAKDQDKRNILLKLGRDIIAINGLLDNFEMQVHQQRDMLKCLKELEGFFQEDLRDGQHLKDNMPPHMPRKGMQTINGVLTQSKQVESQQPQQQNPPKNPHRNQIREMTFITTEEFESVPQYMKGRVTYNQLNAAVQSINTAVMEKYTILQQPAKNMSNVARKLYQRFKDEETKDTKGQFFVVEADIREFTQLKVDKRFHAMLNMLRHCQRLRELRGGGLTRYLLL</sequence>
<dbReference type="GO" id="GO:0070034">
    <property type="term" value="F:telomerase RNA binding"/>
    <property type="evidence" value="ECO:0007669"/>
    <property type="project" value="TreeGrafter"/>
</dbReference>
<protein>
    <recommendedName>
        <fullName evidence="13">Telomerase reverse transcriptase</fullName>
        <ecNumber evidence="13">2.7.7.49</ecNumber>
    </recommendedName>
    <alternativeName>
        <fullName evidence="13">Telomerase catalytic subunit</fullName>
    </alternativeName>
</protein>
<dbReference type="PROSITE" id="PS50878">
    <property type="entry name" value="RT_POL"/>
    <property type="match status" value="1"/>
</dbReference>
<dbReference type="SUPFAM" id="SSF56672">
    <property type="entry name" value="DNA/RNA polymerases"/>
    <property type="match status" value="1"/>
</dbReference>
<dbReference type="EC" id="2.7.7.49" evidence="13"/>
<comment type="similarity">
    <text evidence="1">Belongs to the SKA1 family.</text>
</comment>
<evidence type="ECO:0000256" key="11">
    <source>
        <dbReference type="ARBA" id="ARBA00023242"/>
    </source>
</evidence>
<dbReference type="FunFam" id="1.10.10.1890:FF:000002">
    <property type="entry name" value="Spindle and kinetochore-associated protein 1"/>
    <property type="match status" value="1"/>
</dbReference>
<dbReference type="Pfam" id="PF12009">
    <property type="entry name" value="Telomerase_RBD"/>
    <property type="match status" value="1"/>
</dbReference>
<keyword evidence="4 13" id="KW-0808">Transferase</keyword>
<dbReference type="PANTHER" id="PTHR12066:SF0">
    <property type="entry name" value="TELOMERASE REVERSE TRANSCRIPTASE"/>
    <property type="match status" value="1"/>
</dbReference>
<dbReference type="Gene3D" id="1.10.357.90">
    <property type="match status" value="1"/>
</dbReference>
<proteinExistence type="inferred from homology"/>
<comment type="catalytic activity">
    <reaction evidence="12 13">
        <text>DNA(n) + a 2'-deoxyribonucleoside 5'-triphosphate = DNA(n+1) + diphosphate</text>
        <dbReference type="Rhea" id="RHEA:22508"/>
        <dbReference type="Rhea" id="RHEA-COMP:17339"/>
        <dbReference type="Rhea" id="RHEA-COMP:17340"/>
        <dbReference type="ChEBI" id="CHEBI:33019"/>
        <dbReference type="ChEBI" id="CHEBI:61560"/>
        <dbReference type="ChEBI" id="CHEBI:173112"/>
        <dbReference type="EC" id="2.7.7.49"/>
    </reaction>
</comment>
<keyword evidence="11 13" id="KW-0539">Nucleus</keyword>
<dbReference type="Pfam" id="PF00078">
    <property type="entry name" value="RVT_1"/>
    <property type="match status" value="1"/>
</dbReference>
<keyword evidence="5 13" id="KW-0548">Nucleotidyltransferase</keyword>
<dbReference type="Gene3D" id="3.30.70.2630">
    <property type="match status" value="1"/>
</dbReference>
<dbReference type="InterPro" id="IPR021891">
    <property type="entry name" value="Telomerase_RBD"/>
</dbReference>
<dbReference type="Gene3D" id="6.10.250.1370">
    <property type="match status" value="1"/>
</dbReference>
<evidence type="ECO:0000256" key="10">
    <source>
        <dbReference type="ARBA" id="ARBA00023054"/>
    </source>
</evidence>
<dbReference type="SMART" id="SM00975">
    <property type="entry name" value="Telomerase_RBD"/>
    <property type="match status" value="1"/>
</dbReference>
<dbReference type="GO" id="GO:0042162">
    <property type="term" value="F:telomeric DNA binding"/>
    <property type="evidence" value="ECO:0007669"/>
    <property type="project" value="TreeGrafter"/>
</dbReference>
<evidence type="ECO:0000256" key="5">
    <source>
        <dbReference type="ARBA" id="ARBA00022695"/>
    </source>
</evidence>
<comment type="subcellular location">
    <subcellularLocation>
        <location evidence="13">Nucleus</location>
    </subcellularLocation>
    <subcellularLocation>
        <location evidence="13">Chromosome</location>
        <location evidence="13">Telomere</location>
    </subcellularLocation>
</comment>
<dbReference type="Proteomes" id="UP000824540">
    <property type="component" value="Unassembled WGS sequence"/>
</dbReference>
<feature type="compositionally biased region" description="Polar residues" evidence="14">
    <location>
        <begin position="266"/>
        <end position="276"/>
    </location>
</feature>
<feature type="compositionally biased region" description="Acidic residues" evidence="14">
    <location>
        <begin position="242"/>
        <end position="252"/>
    </location>
</feature>
<evidence type="ECO:0000313" key="17">
    <source>
        <dbReference type="Proteomes" id="UP000824540"/>
    </source>
</evidence>
<dbReference type="GO" id="GO:0008017">
    <property type="term" value="F:microtubule binding"/>
    <property type="evidence" value="ECO:0007669"/>
    <property type="project" value="InterPro"/>
</dbReference>
<evidence type="ECO:0000256" key="13">
    <source>
        <dbReference type="RuleBase" id="RU365061"/>
    </source>
</evidence>
<dbReference type="InterPro" id="IPR042031">
    <property type="entry name" value="SKA1_MBD_sf"/>
</dbReference>
<dbReference type="InterPro" id="IPR009829">
    <property type="entry name" value="SKA1"/>
</dbReference>
<evidence type="ECO:0000256" key="14">
    <source>
        <dbReference type="SAM" id="MobiDB-lite"/>
    </source>
</evidence>
<dbReference type="Gene3D" id="1.10.132.70">
    <property type="match status" value="1"/>
</dbReference>
<evidence type="ECO:0000259" key="15">
    <source>
        <dbReference type="PROSITE" id="PS50878"/>
    </source>
</evidence>
<dbReference type="InterPro" id="IPR003545">
    <property type="entry name" value="Telomerase_RT"/>
</dbReference>
<evidence type="ECO:0000256" key="12">
    <source>
        <dbReference type="ARBA" id="ARBA00048173"/>
    </source>
</evidence>
<dbReference type="GO" id="GO:0000781">
    <property type="term" value="C:chromosome, telomeric region"/>
    <property type="evidence" value="ECO:0007669"/>
    <property type="project" value="UniProtKB-SubCell"/>
</dbReference>
<dbReference type="FunFam" id="1.10.132.70:FF:000002">
    <property type="entry name" value="Telomerase reverse transcriptase"/>
    <property type="match status" value="1"/>
</dbReference>
<feature type="compositionally biased region" description="Low complexity" evidence="14">
    <location>
        <begin position="1184"/>
        <end position="1197"/>
    </location>
</feature>
<dbReference type="InterPro" id="IPR049139">
    <property type="entry name" value="TERT_C"/>
</dbReference>
<dbReference type="Pfam" id="PF07160">
    <property type="entry name" value="SKA1"/>
    <property type="match status" value="1"/>
</dbReference>
<dbReference type="PANTHER" id="PTHR12066">
    <property type="entry name" value="TELOMERASE REVERSE TRANSCRIPTASE"/>
    <property type="match status" value="1"/>
</dbReference>
<dbReference type="GO" id="GO:0051301">
    <property type="term" value="P:cell division"/>
    <property type="evidence" value="ECO:0007669"/>
    <property type="project" value="InterPro"/>
</dbReference>
<evidence type="ECO:0000256" key="2">
    <source>
        <dbReference type="ARBA" id="ARBA00008001"/>
    </source>
</evidence>
<dbReference type="PRINTS" id="PR01365">
    <property type="entry name" value="TELOMERASERT"/>
</dbReference>
<dbReference type="OrthoDB" id="289721at2759"/>
<keyword evidence="17" id="KW-1185">Reference proteome</keyword>
<comment type="caution">
    <text evidence="16">The sequence shown here is derived from an EMBL/GenBank/DDBJ whole genome shotgun (WGS) entry which is preliminary data.</text>
</comment>
<keyword evidence="3 13" id="KW-0158">Chromosome</keyword>
<keyword evidence="7 13" id="KW-0460">Magnesium</keyword>
<comment type="function">
    <text evidence="13">Telomerase is a ribonucleoprotein enzyme essential for the replication of chromosome termini in most eukaryotes. It elongates telomeres. It is a reverse transcriptase that adds simple sequence repeats to chromosome ends by copying a template sequence within the RNA component of the enzyme.</text>
</comment>
<dbReference type="EMBL" id="JAFBMS010000003">
    <property type="protein sequence ID" value="KAG9353823.1"/>
    <property type="molecule type" value="Genomic_DNA"/>
</dbReference>
<name>A0A8T2PR33_9TELE</name>
<dbReference type="Pfam" id="PF21399">
    <property type="entry name" value="TERT_C"/>
    <property type="match status" value="1"/>
</dbReference>
<organism evidence="16 17">
    <name type="scientific">Albula glossodonta</name>
    <name type="common">roundjaw bonefish</name>
    <dbReference type="NCBI Taxonomy" id="121402"/>
    <lineage>
        <taxon>Eukaryota</taxon>
        <taxon>Metazoa</taxon>
        <taxon>Chordata</taxon>
        <taxon>Craniata</taxon>
        <taxon>Vertebrata</taxon>
        <taxon>Euteleostomi</taxon>
        <taxon>Actinopterygii</taxon>
        <taxon>Neopterygii</taxon>
        <taxon>Teleostei</taxon>
        <taxon>Albuliformes</taxon>
        <taxon>Albulidae</taxon>
        <taxon>Albula</taxon>
    </lineage>
</organism>
<keyword evidence="6 13" id="KW-0479">Metal-binding</keyword>